<keyword evidence="1" id="KW-0472">Membrane</keyword>
<feature type="transmembrane region" description="Helical" evidence="1">
    <location>
        <begin position="71"/>
        <end position="89"/>
    </location>
</feature>
<feature type="transmembrane region" description="Helical" evidence="1">
    <location>
        <begin position="330"/>
        <end position="349"/>
    </location>
</feature>
<sequence>MNFRLDINGLRFLAVVMVVLFHFKINFFYGGFAGVDVFFVISGFLMQEICNKDMIKKGWVINFYKKRFNRIYPALLIMTILTFMVSVTIETPDGVKDSLAQTLSSLTFTSNILYWKTSGGYFTGSSDLNWLLHTWSLSLEWQYYLIFPLIIKIGKLLRGYCNFFYVFISVSSLVLCVIFSHFYQNSAFYLLPTRMWELMLGAYVSVSKLKNNMKKTTEIVSVLVMVLFCVFAKDESSWPGLLTLIPTLCAAAIIHASIDNDRTIFKYKAIQSIGYASYSIYLFHWPVVAFMANKSIQFSAINSSIGIFVSFLLGFFSYKFFEKTECLRGIKIVAMSSVFAVFAVALSKMEVNKLWVSKQAIDLGQYKGYGDSAESISQFGNDDGICFLDSTYNDISFFNKDKCLSLSDTKKNILLIGDSHAAELSLSMKDIFRDYNFMQATASGCFPIKKDNGEKRCADLFRYIYDEYLVKNNIDYIFIAADWSAVKNQMFIDELIHTISSIKSNKIYIIGQTKTFDIDFYKIAQKIDESEIDNHVTKSSRITNAILSRKITNAGYNYLNVFDINCLNGSCKYIFNEKIPFMFDKNHLTKEWADYYVEYIKKILKM</sequence>
<dbReference type="RefSeq" id="WP_121576047.1">
    <property type="nucleotide sequence ID" value="NZ_MJLZ01000041.1"/>
</dbReference>
<evidence type="ECO:0000313" key="5">
    <source>
        <dbReference type="Proteomes" id="UP000285648"/>
    </source>
</evidence>
<organism evidence="4 5">
    <name type="scientific">Brenneria alni</name>
    <dbReference type="NCBI Taxonomy" id="71656"/>
    <lineage>
        <taxon>Bacteria</taxon>
        <taxon>Pseudomonadati</taxon>
        <taxon>Pseudomonadota</taxon>
        <taxon>Gammaproteobacteria</taxon>
        <taxon>Enterobacterales</taxon>
        <taxon>Pectobacteriaceae</taxon>
        <taxon>Brenneria</taxon>
    </lineage>
</organism>
<dbReference type="Pfam" id="PF01757">
    <property type="entry name" value="Acyl_transf_3"/>
    <property type="match status" value="1"/>
</dbReference>
<feature type="domain" description="SGNH" evidence="3">
    <location>
        <begin position="399"/>
        <end position="598"/>
    </location>
</feature>
<dbReference type="EMBL" id="MJLZ01000041">
    <property type="protein sequence ID" value="RLM20294.1"/>
    <property type="molecule type" value="Genomic_DNA"/>
</dbReference>
<dbReference type="Proteomes" id="UP000285648">
    <property type="component" value="Unassembled WGS sequence"/>
</dbReference>
<dbReference type="OrthoDB" id="9767863at2"/>
<dbReference type="PANTHER" id="PTHR23028:SF53">
    <property type="entry name" value="ACYL_TRANSF_3 DOMAIN-CONTAINING PROTEIN"/>
    <property type="match status" value="1"/>
</dbReference>
<evidence type="ECO:0000259" key="2">
    <source>
        <dbReference type="Pfam" id="PF01757"/>
    </source>
</evidence>
<proteinExistence type="predicted"/>
<feature type="transmembrane region" description="Helical" evidence="1">
    <location>
        <begin position="239"/>
        <end position="258"/>
    </location>
</feature>
<keyword evidence="1" id="KW-0812">Transmembrane</keyword>
<reference evidence="4 5" key="1">
    <citation type="submission" date="2016-09" db="EMBL/GenBank/DDBJ databases">
        <authorList>
            <person name="Doonan J."/>
            <person name="Pachebat J.A."/>
            <person name="Golyshin P.N."/>
            <person name="Denman S."/>
            <person name="Mcdonald J.E."/>
        </authorList>
    </citation>
    <scope>NUCLEOTIDE SEQUENCE [LARGE SCALE GENOMIC DNA]</scope>
    <source>
        <strain evidence="4 5">NCPPB 3934</strain>
    </source>
</reference>
<feature type="transmembrane region" description="Helical" evidence="1">
    <location>
        <begin position="7"/>
        <end position="25"/>
    </location>
</feature>
<dbReference type="GO" id="GO:0016020">
    <property type="term" value="C:membrane"/>
    <property type="evidence" value="ECO:0007669"/>
    <property type="project" value="TreeGrafter"/>
</dbReference>
<dbReference type="InterPro" id="IPR050879">
    <property type="entry name" value="Acyltransferase_3"/>
</dbReference>
<evidence type="ECO:0000256" key="1">
    <source>
        <dbReference type="SAM" id="Phobius"/>
    </source>
</evidence>
<dbReference type="InterPro" id="IPR002656">
    <property type="entry name" value="Acyl_transf_3_dom"/>
</dbReference>
<feature type="transmembrane region" description="Helical" evidence="1">
    <location>
        <begin position="31"/>
        <end position="50"/>
    </location>
</feature>
<dbReference type="AlphaFoldDB" id="A0A421DKR2"/>
<feature type="transmembrane region" description="Helical" evidence="1">
    <location>
        <begin position="130"/>
        <end position="151"/>
    </location>
</feature>
<dbReference type="GO" id="GO:0009103">
    <property type="term" value="P:lipopolysaccharide biosynthetic process"/>
    <property type="evidence" value="ECO:0007669"/>
    <property type="project" value="TreeGrafter"/>
</dbReference>
<keyword evidence="1" id="KW-1133">Transmembrane helix</keyword>
<dbReference type="PANTHER" id="PTHR23028">
    <property type="entry name" value="ACETYLTRANSFERASE"/>
    <property type="match status" value="1"/>
</dbReference>
<evidence type="ECO:0000259" key="3">
    <source>
        <dbReference type="Pfam" id="PF19040"/>
    </source>
</evidence>
<comment type="caution">
    <text evidence="4">The sequence shown here is derived from an EMBL/GenBank/DDBJ whole genome shotgun (WGS) entry which is preliminary data.</text>
</comment>
<gene>
    <name evidence="4" type="ORF">BIY29_15390</name>
</gene>
<feature type="transmembrane region" description="Helical" evidence="1">
    <location>
        <begin position="298"/>
        <end position="318"/>
    </location>
</feature>
<keyword evidence="5" id="KW-1185">Reference proteome</keyword>
<dbReference type="InterPro" id="IPR043968">
    <property type="entry name" value="SGNH"/>
</dbReference>
<dbReference type="Pfam" id="PF19040">
    <property type="entry name" value="SGNH"/>
    <property type="match status" value="1"/>
</dbReference>
<protein>
    <recommendedName>
        <fullName evidence="6">Acyltransferase</fullName>
    </recommendedName>
</protein>
<dbReference type="GO" id="GO:0016747">
    <property type="term" value="F:acyltransferase activity, transferring groups other than amino-acyl groups"/>
    <property type="evidence" value="ECO:0007669"/>
    <property type="project" value="InterPro"/>
</dbReference>
<accession>A0A421DKR2</accession>
<evidence type="ECO:0008006" key="6">
    <source>
        <dbReference type="Google" id="ProtNLM"/>
    </source>
</evidence>
<evidence type="ECO:0000313" key="4">
    <source>
        <dbReference type="EMBL" id="RLM20294.1"/>
    </source>
</evidence>
<feature type="transmembrane region" description="Helical" evidence="1">
    <location>
        <begin position="163"/>
        <end position="182"/>
    </location>
</feature>
<feature type="domain" description="Acyltransferase 3" evidence="2">
    <location>
        <begin position="6"/>
        <end position="314"/>
    </location>
</feature>
<feature type="transmembrane region" description="Helical" evidence="1">
    <location>
        <begin position="270"/>
        <end position="292"/>
    </location>
</feature>
<name>A0A421DKR2_9GAMM</name>